<dbReference type="GO" id="GO:0004642">
    <property type="term" value="F:phosphoribosylformylglycinamidine synthase activity"/>
    <property type="evidence" value="ECO:0007669"/>
    <property type="project" value="TreeGrafter"/>
</dbReference>
<keyword evidence="1" id="KW-0436">Ligase</keyword>
<organism evidence="6 7">
    <name type="scientific">Klebsiella aerogenes</name>
    <name type="common">Enterobacter aerogenes</name>
    <dbReference type="NCBI Taxonomy" id="548"/>
    <lineage>
        <taxon>Bacteria</taxon>
        <taxon>Pseudomonadati</taxon>
        <taxon>Pseudomonadota</taxon>
        <taxon>Gammaproteobacteria</taxon>
        <taxon>Enterobacterales</taxon>
        <taxon>Enterobacteriaceae</taxon>
        <taxon>Klebsiella/Raoultella group</taxon>
        <taxon>Klebsiella</taxon>
    </lineage>
</organism>
<evidence type="ECO:0000256" key="1">
    <source>
        <dbReference type="ARBA" id="ARBA00022598"/>
    </source>
</evidence>
<evidence type="ECO:0000259" key="5">
    <source>
        <dbReference type="Pfam" id="PF18072"/>
    </source>
</evidence>
<reference evidence="6" key="1">
    <citation type="submission" date="2023-11" db="EMBL/GenBank/DDBJ databases">
        <title>Detection of rare carbapenemases in Enterobacterales - comparison of two colorimetric and two CIM-based carbapenemase assays.</title>
        <authorList>
            <person name="Schaffarczyk L."/>
            <person name="Noster J."/>
            <person name="Stelzer Y."/>
            <person name="Sattler J."/>
            <person name="Gatermann S."/>
            <person name="Hamprecht A."/>
        </authorList>
    </citation>
    <scope>NUCLEOTIDE SEQUENCE</scope>
    <source>
        <strain evidence="6">CIM-Cont-037</strain>
    </source>
</reference>
<comment type="caution">
    <text evidence="6">The sequence shown here is derived from an EMBL/GenBank/DDBJ whole genome shotgun (WGS) entry which is preliminary data.</text>
</comment>
<dbReference type="Pfam" id="PF18072">
    <property type="entry name" value="FGAR-AT_linker"/>
    <property type="match status" value="1"/>
</dbReference>
<dbReference type="PANTHER" id="PTHR10099">
    <property type="entry name" value="PHOSPHORIBOSYLFORMYLGLYCINAMIDINE SYNTHASE"/>
    <property type="match status" value="1"/>
</dbReference>
<dbReference type="EMBL" id="JAWZZT010000598">
    <property type="protein sequence ID" value="MDX7018169.1"/>
    <property type="molecule type" value="Genomic_DNA"/>
</dbReference>
<dbReference type="InterPro" id="IPR041609">
    <property type="entry name" value="PurL_linker"/>
</dbReference>
<feature type="non-terminal residue" evidence="6">
    <location>
        <position position="96"/>
    </location>
</feature>
<name>A0AAW9EE32_KLEAE</name>
<dbReference type="GO" id="GO:0005524">
    <property type="term" value="F:ATP binding"/>
    <property type="evidence" value="ECO:0007669"/>
    <property type="project" value="UniProtKB-KW"/>
</dbReference>
<keyword evidence="2" id="KW-0547">Nucleotide-binding</keyword>
<protein>
    <submittedName>
        <fullName evidence="6">Phosphoribosylformylglycinamidine synthase</fullName>
    </submittedName>
</protein>
<evidence type="ECO:0000313" key="7">
    <source>
        <dbReference type="Proteomes" id="UP001279012"/>
    </source>
</evidence>
<accession>A0AAW9EE32</accession>
<proteinExistence type="predicted"/>
<dbReference type="GO" id="GO:0006164">
    <property type="term" value="P:purine nucleotide biosynthetic process"/>
    <property type="evidence" value="ECO:0007669"/>
    <property type="project" value="UniProtKB-KW"/>
</dbReference>
<dbReference type="GO" id="GO:0005737">
    <property type="term" value="C:cytoplasm"/>
    <property type="evidence" value="ECO:0007669"/>
    <property type="project" value="TreeGrafter"/>
</dbReference>
<feature type="domain" description="Phosphoribosylformylglycinamidine synthase linker" evidence="5">
    <location>
        <begin position="62"/>
        <end position="96"/>
    </location>
</feature>
<feature type="non-terminal residue" evidence="6">
    <location>
        <position position="1"/>
    </location>
</feature>
<sequence>IAYYIDSDTMAEEQWQLLYGFIYDRMMETIFTDYQQVNALFAEQTPTPLKTIDVLAHGKDALVAANIEMGLALADDEVDYLVDAFKRLQRNPTDVE</sequence>
<evidence type="ECO:0000256" key="4">
    <source>
        <dbReference type="ARBA" id="ARBA00022840"/>
    </source>
</evidence>
<keyword evidence="4" id="KW-0067">ATP-binding</keyword>
<dbReference type="SUPFAM" id="SSF82697">
    <property type="entry name" value="PurS-like"/>
    <property type="match status" value="1"/>
</dbReference>
<dbReference type="Proteomes" id="UP001279012">
    <property type="component" value="Unassembled WGS sequence"/>
</dbReference>
<dbReference type="PANTHER" id="PTHR10099:SF1">
    <property type="entry name" value="PHOSPHORIBOSYLFORMYLGLYCINAMIDINE SYNTHASE"/>
    <property type="match status" value="1"/>
</dbReference>
<evidence type="ECO:0000256" key="2">
    <source>
        <dbReference type="ARBA" id="ARBA00022741"/>
    </source>
</evidence>
<dbReference type="Gene3D" id="1.10.8.750">
    <property type="entry name" value="Phosphoribosylformylglycinamidine synthase, linker domain"/>
    <property type="match status" value="1"/>
</dbReference>
<evidence type="ECO:0000313" key="6">
    <source>
        <dbReference type="EMBL" id="MDX7018169.1"/>
    </source>
</evidence>
<gene>
    <name evidence="6" type="ORF">SJ059_27480</name>
</gene>
<dbReference type="InterPro" id="IPR036604">
    <property type="entry name" value="PurS-like_sf"/>
</dbReference>
<evidence type="ECO:0000256" key="3">
    <source>
        <dbReference type="ARBA" id="ARBA00022755"/>
    </source>
</evidence>
<keyword evidence="3" id="KW-0658">Purine biosynthesis</keyword>
<dbReference type="SUPFAM" id="SSF109736">
    <property type="entry name" value="FGAM synthase PurL, linker domain"/>
    <property type="match status" value="1"/>
</dbReference>
<dbReference type="AlphaFoldDB" id="A0AAW9EE32"/>